<gene>
    <name evidence="2" type="ORF">B0H17DRAFT_1133058</name>
</gene>
<sequence>MAAVRGVIDPALLPGGSETGSNLTTTNGVTSAPITSLSPPARSTRAFSKADLDSWHASSYAPRRDTNETRLEYDERIVDGVTAQHASGNRGDDFRALKLAELQPTELKHPDKRTEIYSVLGMQGEEKAGKRGMRTVINPVYSVFIANLKLLSAPLPSIFTVFTTKRK</sequence>
<keyword evidence="3" id="KW-1185">Reference proteome</keyword>
<evidence type="ECO:0000256" key="1">
    <source>
        <dbReference type="SAM" id="MobiDB-lite"/>
    </source>
</evidence>
<feature type="compositionally biased region" description="Polar residues" evidence="1">
    <location>
        <begin position="19"/>
        <end position="38"/>
    </location>
</feature>
<accession>A0AAD7DIK7</accession>
<reference evidence="2" key="1">
    <citation type="submission" date="2023-03" db="EMBL/GenBank/DDBJ databases">
        <title>Massive genome expansion in bonnet fungi (Mycena s.s.) driven by repeated elements and novel gene families across ecological guilds.</title>
        <authorList>
            <consortium name="Lawrence Berkeley National Laboratory"/>
            <person name="Harder C.B."/>
            <person name="Miyauchi S."/>
            <person name="Viragh M."/>
            <person name="Kuo A."/>
            <person name="Thoen E."/>
            <person name="Andreopoulos B."/>
            <person name="Lu D."/>
            <person name="Skrede I."/>
            <person name="Drula E."/>
            <person name="Henrissat B."/>
            <person name="Morin E."/>
            <person name="Kohler A."/>
            <person name="Barry K."/>
            <person name="LaButti K."/>
            <person name="Morin E."/>
            <person name="Salamov A."/>
            <person name="Lipzen A."/>
            <person name="Mereny Z."/>
            <person name="Hegedus B."/>
            <person name="Baldrian P."/>
            <person name="Stursova M."/>
            <person name="Weitz H."/>
            <person name="Taylor A."/>
            <person name="Grigoriev I.V."/>
            <person name="Nagy L.G."/>
            <person name="Martin F."/>
            <person name="Kauserud H."/>
        </authorList>
    </citation>
    <scope>NUCLEOTIDE SEQUENCE</scope>
    <source>
        <strain evidence="2">CBHHK067</strain>
    </source>
</reference>
<evidence type="ECO:0000313" key="2">
    <source>
        <dbReference type="EMBL" id="KAJ7692584.1"/>
    </source>
</evidence>
<dbReference type="EMBL" id="JARKIE010000051">
    <property type="protein sequence ID" value="KAJ7692584.1"/>
    <property type="molecule type" value="Genomic_DNA"/>
</dbReference>
<comment type="caution">
    <text evidence="2">The sequence shown here is derived from an EMBL/GenBank/DDBJ whole genome shotgun (WGS) entry which is preliminary data.</text>
</comment>
<dbReference type="Proteomes" id="UP001221757">
    <property type="component" value="Unassembled WGS sequence"/>
</dbReference>
<name>A0AAD7DIK7_MYCRO</name>
<dbReference type="AlphaFoldDB" id="A0AAD7DIK7"/>
<organism evidence="2 3">
    <name type="scientific">Mycena rosella</name>
    <name type="common">Pink bonnet</name>
    <name type="synonym">Agaricus rosellus</name>
    <dbReference type="NCBI Taxonomy" id="1033263"/>
    <lineage>
        <taxon>Eukaryota</taxon>
        <taxon>Fungi</taxon>
        <taxon>Dikarya</taxon>
        <taxon>Basidiomycota</taxon>
        <taxon>Agaricomycotina</taxon>
        <taxon>Agaricomycetes</taxon>
        <taxon>Agaricomycetidae</taxon>
        <taxon>Agaricales</taxon>
        <taxon>Marasmiineae</taxon>
        <taxon>Mycenaceae</taxon>
        <taxon>Mycena</taxon>
    </lineage>
</organism>
<protein>
    <submittedName>
        <fullName evidence="2">Uncharacterized protein</fullName>
    </submittedName>
</protein>
<evidence type="ECO:0000313" key="3">
    <source>
        <dbReference type="Proteomes" id="UP001221757"/>
    </source>
</evidence>
<feature type="region of interest" description="Disordered" evidence="1">
    <location>
        <begin position="1"/>
        <end position="45"/>
    </location>
</feature>
<proteinExistence type="predicted"/>